<gene>
    <name evidence="1" type="ORF">EAG_01785</name>
</gene>
<name>E2AGJ8_CAMFO</name>
<organism evidence="2">
    <name type="scientific">Camponotus floridanus</name>
    <name type="common">Florida carpenter ant</name>
    <dbReference type="NCBI Taxonomy" id="104421"/>
    <lineage>
        <taxon>Eukaryota</taxon>
        <taxon>Metazoa</taxon>
        <taxon>Ecdysozoa</taxon>
        <taxon>Arthropoda</taxon>
        <taxon>Hexapoda</taxon>
        <taxon>Insecta</taxon>
        <taxon>Pterygota</taxon>
        <taxon>Neoptera</taxon>
        <taxon>Endopterygota</taxon>
        <taxon>Hymenoptera</taxon>
        <taxon>Apocrita</taxon>
        <taxon>Aculeata</taxon>
        <taxon>Formicoidea</taxon>
        <taxon>Formicidae</taxon>
        <taxon>Formicinae</taxon>
        <taxon>Camponotus</taxon>
    </lineage>
</organism>
<dbReference type="AlphaFoldDB" id="E2AGJ8"/>
<reference evidence="1 2" key="1">
    <citation type="journal article" date="2010" name="Science">
        <title>Genomic comparison of the ants Camponotus floridanus and Harpegnathos saltator.</title>
        <authorList>
            <person name="Bonasio R."/>
            <person name="Zhang G."/>
            <person name="Ye C."/>
            <person name="Mutti N.S."/>
            <person name="Fang X."/>
            <person name="Qin N."/>
            <person name="Donahue G."/>
            <person name="Yang P."/>
            <person name="Li Q."/>
            <person name="Li C."/>
            <person name="Zhang P."/>
            <person name="Huang Z."/>
            <person name="Berger S.L."/>
            <person name="Reinberg D."/>
            <person name="Wang J."/>
            <person name="Liebig J."/>
        </authorList>
    </citation>
    <scope>NUCLEOTIDE SEQUENCE [LARGE SCALE GENOMIC DNA]</scope>
    <source>
        <strain evidence="2">C129</strain>
    </source>
</reference>
<evidence type="ECO:0000313" key="1">
    <source>
        <dbReference type="EMBL" id="EFN67455.1"/>
    </source>
</evidence>
<accession>E2AGJ8</accession>
<protein>
    <submittedName>
        <fullName evidence="1">Uncharacterized protein</fullName>
    </submittedName>
</protein>
<sequence length="67" mass="7173">MQLQRRCIIVEVVQSVQDSHSSTDIQRSVGGWTCQPLESPNPEESTKKPVIIAVVIIAAGGAEGQLS</sequence>
<proteinExistence type="predicted"/>
<evidence type="ECO:0000313" key="2">
    <source>
        <dbReference type="Proteomes" id="UP000000311"/>
    </source>
</evidence>
<dbReference type="EMBL" id="GL439316">
    <property type="protein sequence ID" value="EFN67455.1"/>
    <property type="molecule type" value="Genomic_DNA"/>
</dbReference>
<dbReference type="Proteomes" id="UP000000311">
    <property type="component" value="Unassembled WGS sequence"/>
</dbReference>
<keyword evidence="2" id="KW-1185">Reference proteome</keyword>
<dbReference type="InParanoid" id="E2AGJ8"/>